<dbReference type="GO" id="GO:0000723">
    <property type="term" value="P:telomere maintenance"/>
    <property type="evidence" value="ECO:0007669"/>
    <property type="project" value="TreeGrafter"/>
</dbReference>
<evidence type="ECO:0000313" key="14">
    <source>
        <dbReference type="EMBL" id="KAF0749463.1"/>
    </source>
</evidence>
<evidence type="ECO:0000313" key="15">
    <source>
        <dbReference type="Proteomes" id="UP000478052"/>
    </source>
</evidence>
<gene>
    <name evidence="14" type="ORF">FWK35_00031984</name>
</gene>
<evidence type="ECO:0000256" key="7">
    <source>
        <dbReference type="ARBA" id="ARBA00022839"/>
    </source>
</evidence>
<keyword evidence="6" id="KW-0378">Hydrolase</keyword>
<evidence type="ECO:0000256" key="3">
    <source>
        <dbReference type="ARBA" id="ARBA00022722"/>
    </source>
</evidence>
<dbReference type="PANTHER" id="PTHR23240:SF8">
    <property type="entry name" value="PROTEIN ARTEMIS"/>
    <property type="match status" value="1"/>
</dbReference>
<feature type="domain" description="DNA repair metallo-beta-lactamase" evidence="13">
    <location>
        <begin position="304"/>
        <end position="343"/>
    </location>
</feature>
<organism evidence="14 15">
    <name type="scientific">Aphis craccivora</name>
    <name type="common">Cowpea aphid</name>
    <dbReference type="NCBI Taxonomy" id="307492"/>
    <lineage>
        <taxon>Eukaryota</taxon>
        <taxon>Metazoa</taxon>
        <taxon>Ecdysozoa</taxon>
        <taxon>Arthropoda</taxon>
        <taxon>Hexapoda</taxon>
        <taxon>Insecta</taxon>
        <taxon>Pterygota</taxon>
        <taxon>Neoptera</taxon>
        <taxon>Paraneoptera</taxon>
        <taxon>Hemiptera</taxon>
        <taxon>Sternorrhyncha</taxon>
        <taxon>Aphidomorpha</taxon>
        <taxon>Aphidoidea</taxon>
        <taxon>Aphididae</taxon>
        <taxon>Aphidini</taxon>
        <taxon>Aphis</taxon>
        <taxon>Aphis</taxon>
    </lineage>
</organism>
<keyword evidence="15" id="KW-1185">Reference proteome</keyword>
<comment type="subcellular location">
    <subcellularLocation>
        <location evidence="1">Nucleus</location>
    </subcellularLocation>
</comment>
<evidence type="ECO:0000256" key="6">
    <source>
        <dbReference type="ARBA" id="ARBA00022801"/>
    </source>
</evidence>
<dbReference type="GO" id="GO:0005634">
    <property type="term" value="C:nucleus"/>
    <property type="evidence" value="ECO:0007669"/>
    <property type="project" value="UniProtKB-SubCell"/>
</dbReference>
<evidence type="ECO:0000256" key="11">
    <source>
        <dbReference type="ARBA" id="ARBA00039759"/>
    </source>
</evidence>
<comment type="similarity">
    <text evidence="2">Belongs to the DNA repair metallo-beta-lactamase (DRMBL) family.</text>
</comment>
<dbReference type="Gene3D" id="3.60.15.10">
    <property type="entry name" value="Ribonuclease Z/Hydroxyacylglutathione hydrolase-like"/>
    <property type="match status" value="1"/>
</dbReference>
<dbReference type="Gene3D" id="3.40.50.12650">
    <property type="match status" value="1"/>
</dbReference>
<evidence type="ECO:0000256" key="9">
    <source>
        <dbReference type="ARBA" id="ARBA00023204"/>
    </source>
</evidence>
<evidence type="ECO:0000256" key="8">
    <source>
        <dbReference type="ARBA" id="ARBA00023172"/>
    </source>
</evidence>
<dbReference type="GO" id="GO:0004519">
    <property type="term" value="F:endonuclease activity"/>
    <property type="evidence" value="ECO:0007669"/>
    <property type="project" value="UniProtKB-KW"/>
</dbReference>
<comment type="caution">
    <text evidence="14">The sequence shown here is derived from an EMBL/GenBank/DDBJ whole genome shotgun (WGS) entry which is preliminary data.</text>
</comment>
<dbReference type="GO" id="GO:0036297">
    <property type="term" value="P:interstrand cross-link repair"/>
    <property type="evidence" value="ECO:0007669"/>
    <property type="project" value="TreeGrafter"/>
</dbReference>
<name>A0A6G0Y540_APHCR</name>
<evidence type="ECO:0000256" key="4">
    <source>
        <dbReference type="ARBA" id="ARBA00022759"/>
    </source>
</evidence>
<dbReference type="Proteomes" id="UP000478052">
    <property type="component" value="Unassembled WGS sequence"/>
</dbReference>
<keyword evidence="9" id="KW-0234">DNA repair</keyword>
<keyword evidence="8" id="KW-0233">DNA recombination</keyword>
<sequence>MSTFGGKLEEKELSFIGIDSFESHLLSCSTFMLSHFHKDHMRGIQDHSFQVAFNNTKNNMMLYASPLTITFLKRNKTIHLREDKLVSLEIGFPNLLKVHSDNFEYICVTLLPAGHCPGSVMFLIEAGAHRILYTGDFRIQLQDLKLFKPLLIDKEGNGDPKNISALYLDTTFASKNYYEFPMRKESSANLIKVVEEWLNKDPNNKICLWMPGYVGIEYAIVEVSKYFKFPIHVHKQKYDELYSSIAELDNYVTPIYTNNRIHACSKNECDTDNVNCMQLNKNVKCVQLNALAFTKDVISTGGHVIVKNNITRVCYSSHPSCKELREIVRFLNPEKLYFNVIVNQTYKEIYDILTENNWTPRAVKKDVQENPKVVLKLSNKFKFNRNVQNTTEEIFNKRPRLESPERE</sequence>
<evidence type="ECO:0000256" key="10">
    <source>
        <dbReference type="ARBA" id="ARBA00023242"/>
    </source>
</evidence>
<dbReference type="EMBL" id="VUJU01006091">
    <property type="protein sequence ID" value="KAF0749463.1"/>
    <property type="molecule type" value="Genomic_DNA"/>
</dbReference>
<keyword evidence="7" id="KW-0269">Exonuclease</keyword>
<evidence type="ECO:0000256" key="5">
    <source>
        <dbReference type="ARBA" id="ARBA00022763"/>
    </source>
</evidence>
<dbReference type="GO" id="GO:0003684">
    <property type="term" value="F:damaged DNA binding"/>
    <property type="evidence" value="ECO:0007669"/>
    <property type="project" value="TreeGrafter"/>
</dbReference>
<dbReference type="InterPro" id="IPR011084">
    <property type="entry name" value="DRMBL"/>
</dbReference>
<keyword evidence="4" id="KW-0255">Endonuclease</keyword>
<keyword evidence="3" id="KW-0540">Nuclease</keyword>
<dbReference type="GO" id="GO:0035312">
    <property type="term" value="F:5'-3' DNA exonuclease activity"/>
    <property type="evidence" value="ECO:0007669"/>
    <property type="project" value="TreeGrafter"/>
</dbReference>
<accession>A0A6G0Y540</accession>
<protein>
    <recommendedName>
        <fullName evidence="11">Protein artemis</fullName>
    </recommendedName>
    <alternativeName>
        <fullName evidence="12">DNA cross-link repair 1C protein</fullName>
    </alternativeName>
</protein>
<evidence type="ECO:0000256" key="12">
    <source>
        <dbReference type="ARBA" id="ARBA00042677"/>
    </source>
</evidence>
<dbReference type="GO" id="GO:0006303">
    <property type="term" value="P:double-strand break repair via nonhomologous end joining"/>
    <property type="evidence" value="ECO:0007669"/>
    <property type="project" value="TreeGrafter"/>
</dbReference>
<keyword evidence="10" id="KW-0539">Nucleus</keyword>
<dbReference type="InterPro" id="IPR036866">
    <property type="entry name" value="RibonucZ/Hydroxyglut_hydro"/>
</dbReference>
<dbReference type="PANTHER" id="PTHR23240">
    <property type="entry name" value="DNA CROSS-LINK REPAIR PROTEIN PSO2/SNM1-RELATED"/>
    <property type="match status" value="1"/>
</dbReference>
<keyword evidence="5" id="KW-0227">DNA damage</keyword>
<evidence type="ECO:0000256" key="1">
    <source>
        <dbReference type="ARBA" id="ARBA00004123"/>
    </source>
</evidence>
<proteinExistence type="inferred from homology"/>
<reference evidence="14 15" key="1">
    <citation type="submission" date="2019-08" db="EMBL/GenBank/DDBJ databases">
        <title>Whole genome of Aphis craccivora.</title>
        <authorList>
            <person name="Voronova N.V."/>
            <person name="Shulinski R.S."/>
            <person name="Bandarenka Y.V."/>
            <person name="Zhorov D.G."/>
            <person name="Warner D."/>
        </authorList>
    </citation>
    <scope>NUCLEOTIDE SEQUENCE [LARGE SCALE GENOMIC DNA]</scope>
    <source>
        <strain evidence="14">180601</strain>
        <tissue evidence="14">Whole Body</tissue>
    </source>
</reference>
<evidence type="ECO:0000256" key="2">
    <source>
        <dbReference type="ARBA" id="ARBA00010304"/>
    </source>
</evidence>
<dbReference type="AlphaFoldDB" id="A0A6G0Y540"/>
<dbReference type="Pfam" id="PF07522">
    <property type="entry name" value="DRMBL"/>
    <property type="match status" value="1"/>
</dbReference>
<dbReference type="SUPFAM" id="SSF56281">
    <property type="entry name" value="Metallo-hydrolase/oxidoreductase"/>
    <property type="match status" value="1"/>
</dbReference>
<dbReference type="OrthoDB" id="262529at2759"/>
<dbReference type="GO" id="GO:0006310">
    <property type="term" value="P:DNA recombination"/>
    <property type="evidence" value="ECO:0007669"/>
    <property type="project" value="UniProtKB-KW"/>
</dbReference>
<evidence type="ECO:0000259" key="13">
    <source>
        <dbReference type="Pfam" id="PF07522"/>
    </source>
</evidence>